<keyword evidence="3" id="KW-1185">Reference proteome</keyword>
<dbReference type="EMBL" id="JAZAVK010000142">
    <property type="protein sequence ID" value="KAK7419933.1"/>
    <property type="molecule type" value="Genomic_DNA"/>
</dbReference>
<evidence type="ECO:0000313" key="3">
    <source>
        <dbReference type="Proteomes" id="UP001498421"/>
    </source>
</evidence>
<evidence type="ECO:0000256" key="1">
    <source>
        <dbReference type="SAM" id="MobiDB-lite"/>
    </source>
</evidence>
<reference evidence="2 3" key="1">
    <citation type="journal article" date="2025" name="Microbiol. Resour. Announc.">
        <title>Draft genome sequences for Neonectria magnoliae and Neonectria punicea, canker pathogens of Liriodendron tulipifera and Acer saccharum in West Virginia.</title>
        <authorList>
            <person name="Petronek H.M."/>
            <person name="Kasson M.T."/>
            <person name="Metheny A.M."/>
            <person name="Stauder C.M."/>
            <person name="Lovett B."/>
            <person name="Lynch S.C."/>
            <person name="Garnas J.R."/>
            <person name="Kasson L.R."/>
            <person name="Stajich J.E."/>
        </authorList>
    </citation>
    <scope>NUCLEOTIDE SEQUENCE [LARGE SCALE GENOMIC DNA]</scope>
    <source>
        <strain evidence="2 3">NRRL 64651</strain>
    </source>
</reference>
<accession>A0ABR1HFF7</accession>
<gene>
    <name evidence="2" type="ORF">QQZ08_010636</name>
</gene>
<comment type="caution">
    <text evidence="2">The sequence shown here is derived from an EMBL/GenBank/DDBJ whole genome shotgun (WGS) entry which is preliminary data.</text>
</comment>
<feature type="compositionally biased region" description="Basic and acidic residues" evidence="1">
    <location>
        <begin position="45"/>
        <end position="56"/>
    </location>
</feature>
<name>A0ABR1HFF7_9HYPO</name>
<proteinExistence type="predicted"/>
<evidence type="ECO:0000313" key="2">
    <source>
        <dbReference type="EMBL" id="KAK7419933.1"/>
    </source>
</evidence>
<dbReference type="Proteomes" id="UP001498421">
    <property type="component" value="Unassembled WGS sequence"/>
</dbReference>
<feature type="region of interest" description="Disordered" evidence="1">
    <location>
        <begin position="39"/>
        <end position="64"/>
    </location>
</feature>
<protein>
    <submittedName>
        <fullName evidence="2">Uncharacterized protein</fullName>
    </submittedName>
</protein>
<sequence length="64" mass="7065">MRFPERSVQSSFLYKPGTKVDAVGFGSFLVDIKSSLDMTGQDGQASEKMKEQHFDEMGDDSDGV</sequence>
<organism evidence="2 3">
    <name type="scientific">Neonectria magnoliae</name>
    <dbReference type="NCBI Taxonomy" id="2732573"/>
    <lineage>
        <taxon>Eukaryota</taxon>
        <taxon>Fungi</taxon>
        <taxon>Dikarya</taxon>
        <taxon>Ascomycota</taxon>
        <taxon>Pezizomycotina</taxon>
        <taxon>Sordariomycetes</taxon>
        <taxon>Hypocreomycetidae</taxon>
        <taxon>Hypocreales</taxon>
        <taxon>Nectriaceae</taxon>
        <taxon>Neonectria</taxon>
    </lineage>
</organism>